<organism evidence="4 5">
    <name type="scientific">Mycolicibacterium komossense</name>
    <dbReference type="NCBI Taxonomy" id="1779"/>
    <lineage>
        <taxon>Bacteria</taxon>
        <taxon>Bacillati</taxon>
        <taxon>Actinomycetota</taxon>
        <taxon>Actinomycetes</taxon>
        <taxon>Mycobacteriales</taxon>
        <taxon>Mycobacteriaceae</taxon>
        <taxon>Mycolicibacterium</taxon>
    </lineage>
</organism>
<evidence type="ECO:0000313" key="4">
    <source>
        <dbReference type="EMBL" id="MCV7225697.1"/>
    </source>
</evidence>
<sequence length="169" mass="16127">MLGGAAAALFGMPTAGAAPDPCAASSIARTVGSVGTNTGIYLDAHPDTNQALTTISQQQAGPQALGALKSYFDSNPQAGQDLQAIQQPLTSLSTKCKLPISLPALLGLLQTAQQSGGLPGGLPGSLPGAATAAQAVAGTTGATPASGAAEAATPTSAGPLPGPAAASTR</sequence>
<protein>
    <submittedName>
        <fullName evidence="4">Hemophore</fullName>
    </submittedName>
</protein>
<reference evidence="4 5" key="1">
    <citation type="journal article" date="2022" name="BMC Genomics">
        <title>Comparative genome analysis of mycobacteria focusing on tRNA and non-coding RNA.</title>
        <authorList>
            <person name="Behra P.R.K."/>
            <person name="Pettersson B.M.F."/>
            <person name="Ramesh M."/>
            <person name="Das S."/>
            <person name="Dasgupta S."/>
            <person name="Kirsebom L.A."/>
        </authorList>
    </citation>
    <scope>NUCLEOTIDE SEQUENCE [LARGE SCALE GENOMIC DNA]</scope>
    <source>
        <strain evidence="4 5">DSM 44078</strain>
    </source>
</reference>
<dbReference type="InterPro" id="IPR030937">
    <property type="entry name" value="Hemophore_Rv0203"/>
</dbReference>
<dbReference type="Proteomes" id="UP001526201">
    <property type="component" value="Unassembled WGS sequence"/>
</dbReference>
<dbReference type="InterPro" id="IPR038378">
    <property type="entry name" value="MHB_sf"/>
</dbReference>
<feature type="signal peptide" evidence="2">
    <location>
        <begin position="1"/>
        <end position="17"/>
    </location>
</feature>
<evidence type="ECO:0000259" key="3">
    <source>
        <dbReference type="Pfam" id="PF16525"/>
    </source>
</evidence>
<keyword evidence="5" id="KW-1185">Reference proteome</keyword>
<dbReference type="Pfam" id="PF16525">
    <property type="entry name" value="MHB"/>
    <property type="match status" value="1"/>
</dbReference>
<dbReference type="NCBIfam" id="TIGR04530">
    <property type="entry name" value="hemophoreRv0203"/>
    <property type="match status" value="1"/>
</dbReference>
<keyword evidence="2" id="KW-0732">Signal</keyword>
<evidence type="ECO:0000313" key="5">
    <source>
        <dbReference type="Proteomes" id="UP001526201"/>
    </source>
</evidence>
<name>A0ABT3C8A0_9MYCO</name>
<dbReference type="EMBL" id="JACKTY010000018">
    <property type="protein sequence ID" value="MCV7225697.1"/>
    <property type="molecule type" value="Genomic_DNA"/>
</dbReference>
<feature type="region of interest" description="Disordered" evidence="1">
    <location>
        <begin position="126"/>
        <end position="169"/>
    </location>
</feature>
<evidence type="ECO:0000256" key="2">
    <source>
        <dbReference type="SAM" id="SignalP"/>
    </source>
</evidence>
<accession>A0ABT3C8A0</accession>
<dbReference type="InterPro" id="IPR032407">
    <property type="entry name" value="MHB"/>
</dbReference>
<dbReference type="NCBIfam" id="TIGR04529">
    <property type="entry name" value="MTB_hemophore"/>
    <property type="match status" value="1"/>
</dbReference>
<feature type="chain" id="PRO_5046232153" evidence="2">
    <location>
        <begin position="18"/>
        <end position="169"/>
    </location>
</feature>
<comment type="caution">
    <text evidence="4">The sequence shown here is derived from an EMBL/GenBank/DDBJ whole genome shotgun (WGS) entry which is preliminary data.</text>
</comment>
<evidence type="ECO:0000256" key="1">
    <source>
        <dbReference type="SAM" id="MobiDB-lite"/>
    </source>
</evidence>
<gene>
    <name evidence="4" type="ORF">H7J73_06580</name>
</gene>
<dbReference type="RefSeq" id="WP_264066674.1">
    <property type="nucleotide sequence ID" value="NZ_JACKTY010000018.1"/>
</dbReference>
<dbReference type="Gene3D" id="1.20.20.20">
    <property type="entry name" value="Haemophore, haem-binding domain"/>
    <property type="match status" value="1"/>
</dbReference>
<feature type="domain" description="Haemophore haem-binding" evidence="3">
    <location>
        <begin position="20"/>
        <end position="97"/>
    </location>
</feature>
<proteinExistence type="predicted"/>